<gene>
    <name evidence="3" type="ORF">DLJ82_6148</name>
</gene>
<dbReference type="InterPro" id="IPR024475">
    <property type="entry name" value="TrbJ/K_C"/>
</dbReference>
<dbReference type="Pfam" id="PF10907">
    <property type="entry name" value="DUF2749"/>
    <property type="match status" value="1"/>
</dbReference>
<name>A0A2Z4YSS7_RHILE</name>
<feature type="chain" id="PRO_5016346996" description="Type IV conjugative transfer protein TrbJ/K C-terminal domain-containing protein" evidence="1">
    <location>
        <begin position="20"/>
        <end position="65"/>
    </location>
</feature>
<dbReference type="EMBL" id="CP030763">
    <property type="protein sequence ID" value="AXA44119.1"/>
    <property type="molecule type" value="Genomic_DNA"/>
</dbReference>
<dbReference type="Proteomes" id="UP000251166">
    <property type="component" value="Plasmid unnamed3"/>
</dbReference>
<feature type="signal peptide" evidence="1">
    <location>
        <begin position="1"/>
        <end position="19"/>
    </location>
</feature>
<organism evidence="3 4">
    <name type="scientific">Rhizobium leguminosarum</name>
    <dbReference type="NCBI Taxonomy" id="384"/>
    <lineage>
        <taxon>Bacteria</taxon>
        <taxon>Pseudomonadati</taxon>
        <taxon>Pseudomonadota</taxon>
        <taxon>Alphaproteobacteria</taxon>
        <taxon>Hyphomicrobiales</taxon>
        <taxon>Rhizobiaceae</taxon>
        <taxon>Rhizobium/Agrobacterium group</taxon>
        <taxon>Rhizobium</taxon>
    </lineage>
</organism>
<keyword evidence="1" id="KW-0732">Signal</keyword>
<evidence type="ECO:0000313" key="3">
    <source>
        <dbReference type="EMBL" id="AXA44119.1"/>
    </source>
</evidence>
<proteinExistence type="predicted"/>
<evidence type="ECO:0000259" key="2">
    <source>
        <dbReference type="Pfam" id="PF10907"/>
    </source>
</evidence>
<sequence>MSRVYFMILVIATAEIASAASWVANGSPAPHPRDLPEEQRGYRDRFFGSRLEEPLMRGQGMRPRW</sequence>
<evidence type="ECO:0000256" key="1">
    <source>
        <dbReference type="SAM" id="SignalP"/>
    </source>
</evidence>
<evidence type="ECO:0000313" key="4">
    <source>
        <dbReference type="Proteomes" id="UP000251166"/>
    </source>
</evidence>
<accession>A0A2Z4YSS7</accession>
<keyword evidence="3" id="KW-0614">Plasmid</keyword>
<reference evidence="3 4" key="1">
    <citation type="submission" date="2018-07" db="EMBL/GenBank/DDBJ databases">
        <title>Rhizobium leguminosarum strain:ATCC 14479 Genome sequencing and assembly.</title>
        <authorList>
            <person name="Chakraborty R."/>
        </authorList>
    </citation>
    <scope>NUCLEOTIDE SEQUENCE [LARGE SCALE GENOMIC DNA]</scope>
    <source>
        <strain evidence="3 4">ATCC 14479</strain>
        <plasmid evidence="4">Plasmid unnamed3</plasmid>
    </source>
</reference>
<geneLocation type="plasmid" evidence="3 4">
    <name>unnamed3</name>
</geneLocation>
<dbReference type="AlphaFoldDB" id="A0A2Z4YSS7"/>
<feature type="domain" description="Type IV conjugative transfer protein TrbJ/K C-terminal" evidence="2">
    <location>
        <begin position="4"/>
        <end position="65"/>
    </location>
</feature>
<protein>
    <recommendedName>
        <fullName evidence="2">Type IV conjugative transfer protein TrbJ/K C-terminal domain-containing protein</fullName>
    </recommendedName>
</protein>